<dbReference type="Proteomes" id="UP000626109">
    <property type="component" value="Unassembled WGS sequence"/>
</dbReference>
<sequence>MWHRSMMLAILLLGLAISVKARTCMPDAVPENQRSNITVGGISMPLVVWYPQWASGQTSAYVFSILAGDVLGYHMSEDRARSGSSSQEMILCIGWLPRSSGLRNRPEMWNWRAGDKARWF</sequence>
<comment type="caution">
    <text evidence="2">The sequence shown here is derived from an EMBL/GenBank/DDBJ whole genome shotgun (WGS) entry which is preliminary data.</text>
</comment>
<dbReference type="AlphaFoldDB" id="A0A813JG35"/>
<feature type="chain" id="PRO_5032801783" evidence="1">
    <location>
        <begin position="22"/>
        <end position="120"/>
    </location>
</feature>
<organism evidence="2 3">
    <name type="scientific">Polarella glacialis</name>
    <name type="common">Dinoflagellate</name>
    <dbReference type="NCBI Taxonomy" id="89957"/>
    <lineage>
        <taxon>Eukaryota</taxon>
        <taxon>Sar</taxon>
        <taxon>Alveolata</taxon>
        <taxon>Dinophyceae</taxon>
        <taxon>Suessiales</taxon>
        <taxon>Suessiaceae</taxon>
        <taxon>Polarella</taxon>
    </lineage>
</organism>
<reference evidence="2" key="1">
    <citation type="submission" date="2021-02" db="EMBL/GenBank/DDBJ databases">
        <authorList>
            <person name="Dougan E. K."/>
            <person name="Rhodes N."/>
            <person name="Thang M."/>
            <person name="Chan C."/>
        </authorList>
    </citation>
    <scope>NUCLEOTIDE SEQUENCE</scope>
</reference>
<name>A0A813JG35_POLGL</name>
<feature type="signal peptide" evidence="1">
    <location>
        <begin position="1"/>
        <end position="21"/>
    </location>
</feature>
<evidence type="ECO:0000256" key="1">
    <source>
        <dbReference type="SAM" id="SignalP"/>
    </source>
</evidence>
<accession>A0A813JG35</accession>
<proteinExistence type="predicted"/>
<evidence type="ECO:0000313" key="3">
    <source>
        <dbReference type="Proteomes" id="UP000626109"/>
    </source>
</evidence>
<evidence type="ECO:0000313" key="2">
    <source>
        <dbReference type="EMBL" id="CAE8679201.1"/>
    </source>
</evidence>
<dbReference type="EMBL" id="CAJNNW010025747">
    <property type="protein sequence ID" value="CAE8679201.1"/>
    <property type="molecule type" value="Genomic_DNA"/>
</dbReference>
<keyword evidence="1" id="KW-0732">Signal</keyword>
<gene>
    <name evidence="2" type="ORF">PGLA2088_LOCUS21240</name>
</gene>
<protein>
    <submittedName>
        <fullName evidence="2">Uncharacterized protein</fullName>
    </submittedName>
</protein>